<protein>
    <submittedName>
        <fullName evidence="2">BACK domain-containing protein</fullName>
    </submittedName>
</protein>
<dbReference type="WBParaSite" id="JU765_v2.g6097.t1">
    <property type="protein sequence ID" value="JU765_v2.g6097.t1"/>
    <property type="gene ID" value="JU765_v2.g6097"/>
</dbReference>
<reference evidence="2" key="1">
    <citation type="submission" date="2022-11" db="UniProtKB">
        <authorList>
            <consortium name="WormBaseParasite"/>
        </authorList>
    </citation>
    <scope>IDENTIFICATION</scope>
</reference>
<accession>A0AC34RF53</accession>
<name>A0AC34RF53_9BILA</name>
<proteinExistence type="predicted"/>
<sequence>MKLWDFAGKYNLYKKDRIDEWFFCNIKNETVCLIANFAKKKKIEEVYDKCIEFCIEEFNKISSFDNFKQFDGEIVKEILEKKFPVDT</sequence>
<evidence type="ECO:0000313" key="2">
    <source>
        <dbReference type="WBParaSite" id="JU765_v2.g6097.t1"/>
    </source>
</evidence>
<dbReference type="Proteomes" id="UP000887576">
    <property type="component" value="Unplaced"/>
</dbReference>
<evidence type="ECO:0000313" key="1">
    <source>
        <dbReference type="Proteomes" id="UP000887576"/>
    </source>
</evidence>
<organism evidence="1 2">
    <name type="scientific">Panagrolaimus sp. JU765</name>
    <dbReference type="NCBI Taxonomy" id="591449"/>
    <lineage>
        <taxon>Eukaryota</taxon>
        <taxon>Metazoa</taxon>
        <taxon>Ecdysozoa</taxon>
        <taxon>Nematoda</taxon>
        <taxon>Chromadorea</taxon>
        <taxon>Rhabditida</taxon>
        <taxon>Tylenchina</taxon>
        <taxon>Panagrolaimomorpha</taxon>
        <taxon>Panagrolaimoidea</taxon>
        <taxon>Panagrolaimidae</taxon>
        <taxon>Panagrolaimus</taxon>
    </lineage>
</organism>